<organism evidence="1 2">
    <name type="scientific">Streptomyces microflavus</name>
    <name type="common">Streptomyces lipmanii</name>
    <dbReference type="NCBI Taxonomy" id="1919"/>
    <lineage>
        <taxon>Bacteria</taxon>
        <taxon>Bacillati</taxon>
        <taxon>Actinomycetota</taxon>
        <taxon>Actinomycetes</taxon>
        <taxon>Kitasatosporales</taxon>
        <taxon>Streptomycetaceae</taxon>
        <taxon>Streptomyces</taxon>
    </lineage>
</organism>
<dbReference type="Proteomes" id="UP000509345">
    <property type="component" value="Chromosome"/>
</dbReference>
<dbReference type="InterPro" id="IPR016024">
    <property type="entry name" value="ARM-type_fold"/>
</dbReference>
<proteinExistence type="predicted"/>
<dbReference type="InterPro" id="IPR011989">
    <property type="entry name" value="ARM-like"/>
</dbReference>
<dbReference type="GeneID" id="87630287"/>
<dbReference type="RefSeq" id="WP_176143192.1">
    <property type="nucleotide sequence ID" value="NZ_CP054926.1"/>
</dbReference>
<protein>
    <submittedName>
        <fullName evidence="1">Helix-turn-helix domain-containing protein</fullName>
    </submittedName>
</protein>
<dbReference type="Gene3D" id="1.25.10.10">
    <property type="entry name" value="Leucine-rich Repeat Variant"/>
    <property type="match status" value="1"/>
</dbReference>
<accession>A0A7H8MIH1</accession>
<dbReference type="AlphaFoldDB" id="A0A7H8MIH1"/>
<reference evidence="1 2" key="1">
    <citation type="submission" date="2020-06" db="EMBL/GenBank/DDBJ databases">
        <title>Genome mining for natural products.</title>
        <authorList>
            <person name="Zhang B."/>
            <person name="Shi J."/>
            <person name="Ge H."/>
        </authorList>
    </citation>
    <scope>NUCLEOTIDE SEQUENCE [LARGE SCALE GENOMIC DNA]</scope>
    <source>
        <strain evidence="1 2">NA06532</strain>
    </source>
</reference>
<evidence type="ECO:0000313" key="2">
    <source>
        <dbReference type="Proteomes" id="UP000509345"/>
    </source>
</evidence>
<name>A0A7H8MIH1_STRMI</name>
<dbReference type="EMBL" id="CP054926">
    <property type="protein sequence ID" value="QKW41722.1"/>
    <property type="molecule type" value="Genomic_DNA"/>
</dbReference>
<dbReference type="Pfam" id="PF13384">
    <property type="entry name" value="HTH_23"/>
    <property type="match status" value="1"/>
</dbReference>
<dbReference type="SUPFAM" id="SSF48371">
    <property type="entry name" value="ARM repeat"/>
    <property type="match status" value="1"/>
</dbReference>
<gene>
    <name evidence="1" type="ORF">HUT09_03650</name>
</gene>
<evidence type="ECO:0000313" key="1">
    <source>
        <dbReference type="EMBL" id="QKW41722.1"/>
    </source>
</evidence>
<sequence>MSVSDLDQKAKAAVLLARGVTTDKVGEAIGVSGRTIRRWREDPTFEADVRTARATLLGEAVNALGAAARDAIACLHAALTDDSPNIRIRAASVLLSALPSISEHVELDERITALEAAVQDNNQSAA</sequence>